<feature type="compositionally biased region" description="Pro residues" evidence="1">
    <location>
        <begin position="24"/>
        <end position="44"/>
    </location>
</feature>
<accession>A0A6N4V9P4</accession>
<organism evidence="2 3">
    <name type="scientific">Mycolicibacterium poriferae</name>
    <dbReference type="NCBI Taxonomy" id="39694"/>
    <lineage>
        <taxon>Bacteria</taxon>
        <taxon>Bacillati</taxon>
        <taxon>Actinomycetota</taxon>
        <taxon>Actinomycetes</taxon>
        <taxon>Mycobacteriales</taxon>
        <taxon>Mycobacteriaceae</taxon>
        <taxon>Mycolicibacterium</taxon>
    </lineage>
</organism>
<protein>
    <submittedName>
        <fullName evidence="2">Uncharacterized protein</fullName>
    </submittedName>
</protein>
<dbReference type="RefSeq" id="WP_255728186.1">
    <property type="nucleotide sequence ID" value="NZ_AP022570.1"/>
</dbReference>
<feature type="region of interest" description="Disordered" evidence="1">
    <location>
        <begin position="1"/>
        <end position="44"/>
    </location>
</feature>
<feature type="compositionally biased region" description="Basic and acidic residues" evidence="1">
    <location>
        <begin position="8"/>
        <end position="23"/>
    </location>
</feature>
<evidence type="ECO:0000313" key="3">
    <source>
        <dbReference type="Proteomes" id="UP000466785"/>
    </source>
</evidence>
<dbReference type="KEGG" id="mpof:MPOR_14630"/>
<reference evidence="2 3" key="1">
    <citation type="journal article" date="2019" name="Emerg. Microbes Infect.">
        <title>Comprehensive subspecies identification of 175 nontuberculous mycobacteria species based on 7547 genomic profiles.</title>
        <authorList>
            <person name="Matsumoto Y."/>
            <person name="Kinjo T."/>
            <person name="Motooka D."/>
            <person name="Nabeya D."/>
            <person name="Jung N."/>
            <person name="Uechi K."/>
            <person name="Horii T."/>
            <person name="Iida T."/>
            <person name="Fujita J."/>
            <person name="Nakamura S."/>
        </authorList>
    </citation>
    <scope>NUCLEOTIDE SEQUENCE [LARGE SCALE GENOMIC DNA]</scope>
    <source>
        <strain evidence="2 3">JCM 12603</strain>
    </source>
</reference>
<gene>
    <name evidence="2" type="ORF">MPOR_14630</name>
</gene>
<dbReference type="AlphaFoldDB" id="A0A6N4V9P4"/>
<sequence>MDTVPQDPPERLTPEEVPERLTPDDPPVTPPEPATTPDPGPPQR</sequence>
<name>A0A6N4V9P4_9MYCO</name>
<evidence type="ECO:0000313" key="2">
    <source>
        <dbReference type="EMBL" id="BBX50437.1"/>
    </source>
</evidence>
<dbReference type="EMBL" id="AP022570">
    <property type="protein sequence ID" value="BBX50437.1"/>
    <property type="molecule type" value="Genomic_DNA"/>
</dbReference>
<dbReference type="Proteomes" id="UP000466785">
    <property type="component" value="Chromosome"/>
</dbReference>
<keyword evidence="3" id="KW-1185">Reference proteome</keyword>
<evidence type="ECO:0000256" key="1">
    <source>
        <dbReference type="SAM" id="MobiDB-lite"/>
    </source>
</evidence>
<proteinExistence type="predicted"/>